<feature type="binding site" evidence="9">
    <location>
        <position position="120"/>
    </location>
    <ligand>
        <name>5-phospho-alpha-D-ribose 1-diphosphate</name>
        <dbReference type="ChEBI" id="CHEBI:58017"/>
    </ligand>
</feature>
<name>A0A4R1MYK9_9FIRM</name>
<dbReference type="EMBL" id="SMGQ01000011">
    <property type="protein sequence ID" value="TCK98225.1"/>
    <property type="molecule type" value="Genomic_DNA"/>
</dbReference>
<keyword evidence="9" id="KW-0479">Metal-binding</keyword>
<comment type="similarity">
    <text evidence="9">Belongs to the anthranilate phosphoribosyltransferase family.</text>
</comment>
<dbReference type="AlphaFoldDB" id="A0A4R1MYK9"/>
<dbReference type="UniPathway" id="UPA00035">
    <property type="reaction ID" value="UER00041"/>
</dbReference>
<dbReference type="RefSeq" id="WP_132280421.1">
    <property type="nucleotide sequence ID" value="NZ_SMGQ01000011.1"/>
</dbReference>
<gene>
    <name evidence="9" type="primary">trpD</name>
    <name evidence="12" type="ORF">EDC19_0644</name>
</gene>
<feature type="binding site" evidence="9">
    <location>
        <position position="80"/>
    </location>
    <ligand>
        <name>5-phospho-alpha-D-ribose 1-diphosphate</name>
        <dbReference type="ChEBI" id="CHEBI:58017"/>
    </ligand>
</feature>
<comment type="similarity">
    <text evidence="8">In the C-terminal section; belongs to the anthranilate phosphoribosyltransferase family.</text>
</comment>
<dbReference type="InterPro" id="IPR036320">
    <property type="entry name" value="Glycosyl_Trfase_fam3_N_dom_sf"/>
</dbReference>
<keyword evidence="6 9" id="KW-0057">Aromatic amino acid biosynthesis</keyword>
<feature type="binding site" evidence="9">
    <location>
        <position position="226"/>
    </location>
    <ligand>
        <name>Mg(2+)</name>
        <dbReference type="ChEBI" id="CHEBI:18420"/>
        <label>2</label>
    </ligand>
</feature>
<dbReference type="Proteomes" id="UP000294545">
    <property type="component" value="Unassembled WGS sequence"/>
</dbReference>
<sequence length="338" mass="36955">MIHEALTKVVLKEDLTETEMMEVMTEIMSGQVDPIVLSSFLTALKLKGETADEIAGAAKVMREKADKIEINDDHSIDTCGTGGDGASTFNISTGVAFVLATAGLKVVKHGNRSISSKCGSADVLEALNVNLELNKDQIKECVLNENIGFLFAPKHHQAMKYAMPVRQALGFRTIFNVLGPLSNPASAKYQLLGVYDEALTETMAKALQKVGVKRALVVQGKDGLDEISVAAETKVTELDHKDIKTYYIKPEDFGMRRGTLEDIKGGDKEENAKILINIFKGEQGAKRDILLLNSGAALYIANKAQSIQEGIELAKELIDSHKVYDKLESYVKYTEVMK</sequence>
<dbReference type="Gene3D" id="1.20.970.10">
    <property type="entry name" value="Transferase, Pyrimidine Nucleoside Phosphorylase, Chain C"/>
    <property type="match status" value="1"/>
</dbReference>
<evidence type="ECO:0000256" key="7">
    <source>
        <dbReference type="ARBA" id="ARBA00052328"/>
    </source>
</evidence>
<keyword evidence="3 9" id="KW-0328">Glycosyltransferase</keyword>
<evidence type="ECO:0000313" key="13">
    <source>
        <dbReference type="Proteomes" id="UP000294545"/>
    </source>
</evidence>
<evidence type="ECO:0000256" key="3">
    <source>
        <dbReference type="ARBA" id="ARBA00022676"/>
    </source>
</evidence>
<evidence type="ECO:0000259" key="10">
    <source>
        <dbReference type="Pfam" id="PF00591"/>
    </source>
</evidence>
<dbReference type="Pfam" id="PF02885">
    <property type="entry name" value="Glycos_trans_3N"/>
    <property type="match status" value="1"/>
</dbReference>
<keyword evidence="9" id="KW-0460">Magnesium</keyword>
<dbReference type="SUPFAM" id="SSF52418">
    <property type="entry name" value="Nucleoside phosphorylase/phosphoribosyltransferase catalytic domain"/>
    <property type="match status" value="1"/>
</dbReference>
<feature type="binding site" evidence="9">
    <location>
        <position position="80"/>
    </location>
    <ligand>
        <name>anthranilate</name>
        <dbReference type="ChEBI" id="CHEBI:16567"/>
        <label>1</label>
    </ligand>
</feature>
<evidence type="ECO:0000256" key="9">
    <source>
        <dbReference type="HAMAP-Rule" id="MF_00211"/>
    </source>
</evidence>
<dbReference type="GO" id="GO:0005829">
    <property type="term" value="C:cytosol"/>
    <property type="evidence" value="ECO:0007669"/>
    <property type="project" value="TreeGrafter"/>
</dbReference>
<dbReference type="Pfam" id="PF00591">
    <property type="entry name" value="Glycos_transf_3"/>
    <property type="match status" value="1"/>
</dbReference>
<comment type="caution">
    <text evidence="9">Lacks conserved residue(s) required for the propagation of feature annotation.</text>
</comment>
<dbReference type="GO" id="GO:0004048">
    <property type="term" value="F:anthranilate phosphoribosyltransferase activity"/>
    <property type="evidence" value="ECO:0007669"/>
    <property type="project" value="UniProtKB-UniRule"/>
</dbReference>
<feature type="binding site" evidence="9">
    <location>
        <position position="225"/>
    </location>
    <ligand>
        <name>Mg(2+)</name>
        <dbReference type="ChEBI" id="CHEBI:18420"/>
        <label>2</label>
    </ligand>
</feature>
<evidence type="ECO:0000256" key="6">
    <source>
        <dbReference type="ARBA" id="ARBA00023141"/>
    </source>
</evidence>
<comment type="caution">
    <text evidence="12">The sequence shown here is derived from an EMBL/GenBank/DDBJ whole genome shotgun (WGS) entry which is preliminary data.</text>
</comment>
<evidence type="ECO:0000259" key="11">
    <source>
        <dbReference type="Pfam" id="PF02885"/>
    </source>
</evidence>
<evidence type="ECO:0000313" key="12">
    <source>
        <dbReference type="EMBL" id="TCK98225.1"/>
    </source>
</evidence>
<dbReference type="GO" id="GO:0000287">
    <property type="term" value="F:magnesium ion binding"/>
    <property type="evidence" value="ECO:0007669"/>
    <property type="project" value="UniProtKB-UniRule"/>
</dbReference>
<dbReference type="InterPro" id="IPR035902">
    <property type="entry name" value="Nuc_phospho_transferase"/>
</dbReference>
<keyword evidence="5 9" id="KW-0822">Tryptophan biosynthesis</keyword>
<organism evidence="12 13">
    <name type="scientific">Natranaerovirga hydrolytica</name>
    <dbReference type="NCBI Taxonomy" id="680378"/>
    <lineage>
        <taxon>Bacteria</taxon>
        <taxon>Bacillati</taxon>
        <taxon>Bacillota</taxon>
        <taxon>Clostridia</taxon>
        <taxon>Lachnospirales</taxon>
        <taxon>Natranaerovirgaceae</taxon>
        <taxon>Natranaerovirga</taxon>
    </lineage>
</organism>
<dbReference type="NCBIfam" id="TIGR01245">
    <property type="entry name" value="trpD"/>
    <property type="match status" value="1"/>
</dbReference>
<dbReference type="FunFam" id="3.40.1030.10:FF:000002">
    <property type="entry name" value="Anthranilate phosphoribosyltransferase"/>
    <property type="match status" value="1"/>
</dbReference>
<comment type="cofactor">
    <cofactor evidence="9">
        <name>Mg(2+)</name>
        <dbReference type="ChEBI" id="CHEBI:18420"/>
    </cofactor>
    <text evidence="9">Binds 2 magnesium ions per monomer.</text>
</comment>
<protein>
    <recommendedName>
        <fullName evidence="9">Anthranilate phosphoribosyltransferase</fullName>
        <ecNumber evidence="9">2.4.2.18</ecNumber>
    </recommendedName>
</protein>
<keyword evidence="4 9" id="KW-0808">Transferase</keyword>
<reference evidence="12 13" key="1">
    <citation type="submission" date="2019-03" db="EMBL/GenBank/DDBJ databases">
        <title>Genomic Encyclopedia of Type Strains, Phase IV (KMG-IV): sequencing the most valuable type-strain genomes for metagenomic binning, comparative biology and taxonomic classification.</title>
        <authorList>
            <person name="Goeker M."/>
        </authorList>
    </citation>
    <scope>NUCLEOTIDE SEQUENCE [LARGE SCALE GENOMIC DNA]</scope>
    <source>
        <strain evidence="12 13">DSM 24176</strain>
    </source>
</reference>
<comment type="pathway">
    <text evidence="1 9">Amino-acid biosynthesis; L-tryptophan biosynthesis; L-tryptophan from chorismate: step 2/5.</text>
</comment>
<dbReference type="EC" id="2.4.2.18" evidence="9"/>
<evidence type="ECO:0000256" key="8">
    <source>
        <dbReference type="ARBA" id="ARBA00061188"/>
    </source>
</evidence>
<dbReference type="InterPro" id="IPR017459">
    <property type="entry name" value="Glycosyl_Trfase_fam3_N_dom"/>
</dbReference>
<dbReference type="HAMAP" id="MF_00211">
    <property type="entry name" value="TrpD"/>
    <property type="match status" value="1"/>
</dbReference>
<dbReference type="InterPro" id="IPR005940">
    <property type="entry name" value="Anthranilate_Pribosyl_Tfrase"/>
</dbReference>
<dbReference type="PANTHER" id="PTHR43285">
    <property type="entry name" value="ANTHRANILATE PHOSPHORIBOSYLTRANSFERASE"/>
    <property type="match status" value="1"/>
</dbReference>
<evidence type="ECO:0000256" key="4">
    <source>
        <dbReference type="ARBA" id="ARBA00022679"/>
    </source>
</evidence>
<keyword evidence="2 9" id="KW-0028">Amino-acid biosynthesis</keyword>
<feature type="binding site" evidence="9">
    <location>
        <begin position="108"/>
        <end position="116"/>
    </location>
    <ligand>
        <name>5-phospho-alpha-D-ribose 1-diphosphate</name>
        <dbReference type="ChEBI" id="CHEBI:58017"/>
    </ligand>
</feature>
<feature type="binding site" evidence="9">
    <location>
        <position position="166"/>
    </location>
    <ligand>
        <name>anthranilate</name>
        <dbReference type="ChEBI" id="CHEBI:16567"/>
        <label>2</label>
    </ligand>
</feature>
<feature type="binding site" evidence="9">
    <location>
        <position position="88"/>
    </location>
    <ligand>
        <name>5-phospho-alpha-D-ribose 1-diphosphate</name>
        <dbReference type="ChEBI" id="CHEBI:58017"/>
    </ligand>
</feature>
<dbReference type="PANTHER" id="PTHR43285:SF2">
    <property type="entry name" value="ANTHRANILATE PHOSPHORIBOSYLTRANSFERASE"/>
    <property type="match status" value="1"/>
</dbReference>
<feature type="domain" description="Glycosyl transferase family 3 N-terminal" evidence="11">
    <location>
        <begin position="4"/>
        <end position="65"/>
    </location>
</feature>
<evidence type="ECO:0000256" key="1">
    <source>
        <dbReference type="ARBA" id="ARBA00004907"/>
    </source>
</evidence>
<dbReference type="GO" id="GO:0000162">
    <property type="term" value="P:L-tryptophan biosynthetic process"/>
    <property type="evidence" value="ECO:0007669"/>
    <property type="project" value="UniProtKB-UniRule"/>
</dbReference>
<comment type="function">
    <text evidence="9">Catalyzes the transfer of the phosphoribosyl group of 5-phosphorylribose-1-pyrophosphate (PRPP) to anthranilate to yield N-(5'-phosphoribosyl)-anthranilate (PRA).</text>
</comment>
<feature type="binding site" evidence="9">
    <location>
        <position position="111"/>
    </location>
    <ligand>
        <name>anthranilate</name>
        <dbReference type="ChEBI" id="CHEBI:16567"/>
        <label>1</label>
    </ligand>
</feature>
<feature type="binding site" evidence="9">
    <location>
        <position position="92"/>
    </location>
    <ligand>
        <name>Mg(2+)</name>
        <dbReference type="ChEBI" id="CHEBI:18420"/>
        <label>1</label>
    </ligand>
</feature>
<dbReference type="OrthoDB" id="9806430at2"/>
<keyword evidence="13" id="KW-1185">Reference proteome</keyword>
<evidence type="ECO:0000256" key="5">
    <source>
        <dbReference type="ARBA" id="ARBA00022822"/>
    </source>
</evidence>
<proteinExistence type="inferred from homology"/>
<dbReference type="Gene3D" id="3.40.1030.10">
    <property type="entry name" value="Nucleoside phosphorylase/phosphoribosyltransferase catalytic domain"/>
    <property type="match status" value="1"/>
</dbReference>
<comment type="subunit">
    <text evidence="9">Homodimer.</text>
</comment>
<comment type="catalytic activity">
    <reaction evidence="7 9">
        <text>N-(5-phospho-beta-D-ribosyl)anthranilate + diphosphate = 5-phospho-alpha-D-ribose 1-diphosphate + anthranilate</text>
        <dbReference type="Rhea" id="RHEA:11768"/>
        <dbReference type="ChEBI" id="CHEBI:16567"/>
        <dbReference type="ChEBI" id="CHEBI:18277"/>
        <dbReference type="ChEBI" id="CHEBI:33019"/>
        <dbReference type="ChEBI" id="CHEBI:58017"/>
        <dbReference type="EC" id="2.4.2.18"/>
    </reaction>
</comment>
<feature type="binding site" evidence="9">
    <location>
        <position position="226"/>
    </location>
    <ligand>
        <name>Mg(2+)</name>
        <dbReference type="ChEBI" id="CHEBI:18420"/>
        <label>1</label>
    </ligand>
</feature>
<feature type="binding site" evidence="9">
    <location>
        <begin position="83"/>
        <end position="84"/>
    </location>
    <ligand>
        <name>5-phospho-alpha-D-ribose 1-diphosphate</name>
        <dbReference type="ChEBI" id="CHEBI:58017"/>
    </ligand>
</feature>
<dbReference type="SUPFAM" id="SSF47648">
    <property type="entry name" value="Nucleoside phosphorylase/phosphoribosyltransferase N-terminal domain"/>
    <property type="match status" value="1"/>
</dbReference>
<evidence type="ECO:0000256" key="2">
    <source>
        <dbReference type="ARBA" id="ARBA00022605"/>
    </source>
</evidence>
<accession>A0A4R1MYK9</accession>
<dbReference type="InterPro" id="IPR000312">
    <property type="entry name" value="Glycosyl_Trfase_fam3"/>
</dbReference>
<feature type="domain" description="Glycosyl transferase family 3" evidence="10">
    <location>
        <begin position="74"/>
        <end position="320"/>
    </location>
</feature>
<feature type="binding site" evidence="9">
    <location>
        <begin position="90"/>
        <end position="93"/>
    </location>
    <ligand>
        <name>5-phospho-alpha-D-ribose 1-diphosphate</name>
        <dbReference type="ChEBI" id="CHEBI:58017"/>
    </ligand>
</feature>